<gene>
    <name evidence="2" type="ORF">SAMN05444002_2432</name>
</gene>
<evidence type="ECO:0000256" key="1">
    <source>
        <dbReference type="SAM" id="Phobius"/>
    </source>
</evidence>
<dbReference type="EMBL" id="FSRL01000001">
    <property type="protein sequence ID" value="SIO06094.1"/>
    <property type="molecule type" value="Genomic_DNA"/>
</dbReference>
<protein>
    <submittedName>
        <fullName evidence="2">Uncharacterized protein</fullName>
    </submittedName>
</protein>
<dbReference type="Proteomes" id="UP000184932">
    <property type="component" value="Unassembled WGS sequence"/>
</dbReference>
<proteinExistence type="predicted"/>
<dbReference type="STRING" id="1217970.SAMN05444002_2432"/>
<reference evidence="3" key="1">
    <citation type="submission" date="2016-11" db="EMBL/GenBank/DDBJ databases">
        <authorList>
            <person name="Varghese N."/>
            <person name="Submissions S."/>
        </authorList>
    </citation>
    <scope>NUCLEOTIDE SEQUENCE [LARGE SCALE GENOMIC DNA]</scope>
    <source>
        <strain evidence="3">DSM 29440</strain>
    </source>
</reference>
<dbReference type="AlphaFoldDB" id="A0A1N6GF29"/>
<organism evidence="2 3">
    <name type="scientific">Vannielia litorea</name>
    <dbReference type="NCBI Taxonomy" id="1217970"/>
    <lineage>
        <taxon>Bacteria</taxon>
        <taxon>Pseudomonadati</taxon>
        <taxon>Pseudomonadota</taxon>
        <taxon>Alphaproteobacteria</taxon>
        <taxon>Rhodobacterales</taxon>
        <taxon>Paracoccaceae</taxon>
        <taxon>Vannielia</taxon>
    </lineage>
</organism>
<sequence length="73" mass="7769">MKFLSLAIILVFGFGTAGLVAQVFEPHWLVIVLAYSLGTLLGLLVIWAAYIIPPTGSRASRIEGGGEPAKRNS</sequence>
<dbReference type="RefSeq" id="WP_139301273.1">
    <property type="nucleotide sequence ID" value="NZ_FSRL01000001.1"/>
</dbReference>
<evidence type="ECO:0000313" key="3">
    <source>
        <dbReference type="Proteomes" id="UP000184932"/>
    </source>
</evidence>
<accession>A0A1N6GF29</accession>
<evidence type="ECO:0000313" key="2">
    <source>
        <dbReference type="EMBL" id="SIO06094.1"/>
    </source>
</evidence>
<keyword evidence="1" id="KW-0812">Transmembrane</keyword>
<name>A0A1N6GF29_9RHOB</name>
<keyword evidence="1" id="KW-1133">Transmembrane helix</keyword>
<keyword evidence="3" id="KW-1185">Reference proteome</keyword>
<feature type="transmembrane region" description="Helical" evidence="1">
    <location>
        <begin position="28"/>
        <end position="52"/>
    </location>
</feature>
<dbReference type="OrthoDB" id="9975993at2"/>
<keyword evidence="1" id="KW-0472">Membrane</keyword>